<evidence type="ECO:0000256" key="1">
    <source>
        <dbReference type="SAM" id="Phobius"/>
    </source>
</evidence>
<evidence type="ECO:0008006" key="4">
    <source>
        <dbReference type="Google" id="ProtNLM"/>
    </source>
</evidence>
<proteinExistence type="predicted"/>
<feature type="transmembrane region" description="Helical" evidence="1">
    <location>
        <begin position="106"/>
        <end position="126"/>
    </location>
</feature>
<accession>A0A975W8D0</accession>
<dbReference type="AlphaFoldDB" id="A0A975W8D0"/>
<feature type="transmembrane region" description="Helical" evidence="1">
    <location>
        <begin position="147"/>
        <end position="166"/>
    </location>
</feature>
<keyword evidence="1" id="KW-0472">Membrane</keyword>
<sequence>MTDLQLVILEHIDMRSFSNLWFWIALAVMWSTASHWVIGVPFDMVTHARKYGGQAQGDLEELVRINTSRLLYIGRVAGIWLLGLICFLLSGLAVLGFFYWVEFAQAVFLLLFPMSLVGLLSLSTSRRINDMGLHGEALQRRLIRHRFYVQVIGVLSIFVTAMWGMYQNFSVQVLGL</sequence>
<protein>
    <recommendedName>
        <fullName evidence="4">Component of SufBCD complex</fullName>
    </recommendedName>
</protein>
<name>A0A975W8D0_9RHOB</name>
<keyword evidence="1" id="KW-1133">Transmembrane helix</keyword>
<keyword evidence="1" id="KW-0812">Transmembrane</keyword>
<dbReference type="EMBL" id="FNYY01000003">
    <property type="protein sequence ID" value="SEJ05469.1"/>
    <property type="molecule type" value="Genomic_DNA"/>
</dbReference>
<evidence type="ECO:0000313" key="2">
    <source>
        <dbReference type="EMBL" id="SEJ05469.1"/>
    </source>
</evidence>
<keyword evidence="3" id="KW-1185">Reference proteome</keyword>
<feature type="transmembrane region" description="Helical" evidence="1">
    <location>
        <begin position="20"/>
        <end position="42"/>
    </location>
</feature>
<gene>
    <name evidence="2" type="ORF">SAMN04487940_10380</name>
</gene>
<comment type="caution">
    <text evidence="2">The sequence shown here is derived from an EMBL/GenBank/DDBJ whole genome shotgun (WGS) entry which is preliminary data.</text>
</comment>
<reference evidence="2 3" key="1">
    <citation type="submission" date="2016-10" db="EMBL/GenBank/DDBJ databases">
        <authorList>
            <person name="Varghese N."/>
            <person name="Submissions S."/>
        </authorList>
    </citation>
    <scope>NUCLEOTIDE SEQUENCE [LARGE SCALE GENOMIC DNA]</scope>
    <source>
        <strain evidence="2 3">FF3</strain>
    </source>
</reference>
<dbReference type="Proteomes" id="UP000182932">
    <property type="component" value="Unassembled WGS sequence"/>
</dbReference>
<feature type="transmembrane region" description="Helical" evidence="1">
    <location>
        <begin position="79"/>
        <end position="100"/>
    </location>
</feature>
<evidence type="ECO:0000313" key="3">
    <source>
        <dbReference type="Proteomes" id="UP000182932"/>
    </source>
</evidence>
<organism evidence="2 3">
    <name type="scientific">Marinovum algicola</name>
    <dbReference type="NCBI Taxonomy" id="42444"/>
    <lineage>
        <taxon>Bacteria</taxon>
        <taxon>Pseudomonadati</taxon>
        <taxon>Pseudomonadota</taxon>
        <taxon>Alphaproteobacteria</taxon>
        <taxon>Rhodobacterales</taxon>
        <taxon>Roseobacteraceae</taxon>
        <taxon>Marinovum</taxon>
    </lineage>
</organism>